<dbReference type="AlphaFoldDB" id="A0A1T5K863"/>
<feature type="region of interest" description="Disordered" evidence="1">
    <location>
        <begin position="1"/>
        <end position="22"/>
    </location>
</feature>
<gene>
    <name evidence="2" type="ORF">SAMN05660236_1908</name>
</gene>
<dbReference type="RefSeq" id="WP_079686418.1">
    <property type="nucleotide sequence ID" value="NZ_FUZU01000001.1"/>
</dbReference>
<name>A0A1T5K863_9BACT</name>
<organism evidence="2 3">
    <name type="scientific">Ohtaekwangia koreensis</name>
    <dbReference type="NCBI Taxonomy" id="688867"/>
    <lineage>
        <taxon>Bacteria</taxon>
        <taxon>Pseudomonadati</taxon>
        <taxon>Bacteroidota</taxon>
        <taxon>Cytophagia</taxon>
        <taxon>Cytophagales</taxon>
        <taxon>Fulvivirgaceae</taxon>
        <taxon>Ohtaekwangia</taxon>
    </lineage>
</organism>
<dbReference type="EMBL" id="FUZU01000001">
    <property type="protein sequence ID" value="SKC59814.1"/>
    <property type="molecule type" value="Genomic_DNA"/>
</dbReference>
<evidence type="ECO:0000313" key="3">
    <source>
        <dbReference type="Proteomes" id="UP000190961"/>
    </source>
</evidence>
<evidence type="ECO:0000256" key="1">
    <source>
        <dbReference type="SAM" id="MobiDB-lite"/>
    </source>
</evidence>
<dbReference type="Proteomes" id="UP000190961">
    <property type="component" value="Unassembled WGS sequence"/>
</dbReference>
<reference evidence="2 3" key="1">
    <citation type="submission" date="2017-02" db="EMBL/GenBank/DDBJ databases">
        <authorList>
            <person name="Peterson S.W."/>
        </authorList>
    </citation>
    <scope>NUCLEOTIDE SEQUENCE [LARGE SCALE GENOMIC DNA]</scope>
    <source>
        <strain evidence="2 3">DSM 25262</strain>
    </source>
</reference>
<feature type="compositionally biased region" description="Low complexity" evidence="1">
    <location>
        <begin position="13"/>
        <end position="22"/>
    </location>
</feature>
<protein>
    <submittedName>
        <fullName evidence="2">Uncharacterized protein</fullName>
    </submittedName>
</protein>
<accession>A0A1T5K863</accession>
<evidence type="ECO:0000313" key="2">
    <source>
        <dbReference type="EMBL" id="SKC59814.1"/>
    </source>
</evidence>
<keyword evidence="3" id="KW-1185">Reference proteome</keyword>
<dbReference type="OrthoDB" id="839653at2"/>
<feature type="compositionally biased region" description="Basic and acidic residues" evidence="1">
    <location>
        <begin position="1"/>
        <end position="12"/>
    </location>
</feature>
<sequence>MAKATAKTETKAPAKTATTKTKTTPAAVYDIEAASDEALKKLQELGIEQQLQSDLEWCLGSYRHDKNPTGLYEVLGRTLTVFNAEKAKKTKGITVKLIGELEKALKIQ</sequence>
<proteinExistence type="predicted"/>